<proteinExistence type="predicted"/>
<dbReference type="Gene3D" id="1.10.10.10">
    <property type="entry name" value="Winged helix-like DNA-binding domain superfamily/Winged helix DNA-binding domain"/>
    <property type="match status" value="1"/>
</dbReference>
<organism evidence="1 2">
    <name type="scientific">Cognatilysobacter xinjiangensis</name>
    <dbReference type="NCBI Taxonomy" id="546892"/>
    <lineage>
        <taxon>Bacteria</taxon>
        <taxon>Pseudomonadati</taxon>
        <taxon>Pseudomonadota</taxon>
        <taxon>Gammaproteobacteria</taxon>
        <taxon>Lysobacterales</taxon>
        <taxon>Lysobacteraceae</taxon>
        <taxon>Cognatilysobacter</taxon>
    </lineage>
</organism>
<protein>
    <recommendedName>
        <fullName evidence="3">IclR helix-turn-helix domain-containing protein</fullName>
    </recommendedName>
</protein>
<dbReference type="Proteomes" id="UP000643403">
    <property type="component" value="Unassembled WGS sequence"/>
</dbReference>
<dbReference type="EMBL" id="BMXY01000003">
    <property type="protein sequence ID" value="GGZ68985.1"/>
    <property type="molecule type" value="Genomic_DNA"/>
</dbReference>
<gene>
    <name evidence="1" type="ORF">GCM10008101_24140</name>
</gene>
<keyword evidence="2" id="KW-1185">Reference proteome</keyword>
<reference evidence="2" key="1">
    <citation type="journal article" date="2019" name="Int. J. Syst. Evol. Microbiol.">
        <title>The Global Catalogue of Microorganisms (GCM) 10K type strain sequencing project: providing services to taxonomists for standard genome sequencing and annotation.</title>
        <authorList>
            <consortium name="The Broad Institute Genomics Platform"/>
            <consortium name="The Broad Institute Genome Sequencing Center for Infectious Disease"/>
            <person name="Wu L."/>
            <person name="Ma J."/>
        </authorList>
    </citation>
    <scope>NUCLEOTIDE SEQUENCE [LARGE SCALE GENOMIC DNA]</scope>
    <source>
        <strain evidence="2">KCTC 22558</strain>
    </source>
</reference>
<evidence type="ECO:0008006" key="3">
    <source>
        <dbReference type="Google" id="ProtNLM"/>
    </source>
</evidence>
<comment type="caution">
    <text evidence="1">The sequence shown here is derived from an EMBL/GenBank/DDBJ whole genome shotgun (WGS) entry which is preliminary data.</text>
</comment>
<accession>A0ABQ3C6D2</accession>
<sequence length="121" mass="13574">MLAPDLRRFVVAKIHSVPMLEALLLLRSRADGWTMRELAERLYLPEPRVDALVAELCREDLATHADGVARYAPASGELARLVDELAGTYSRRVVAVTELIHSSVGRQARDFADAFVMRRDE</sequence>
<dbReference type="InterPro" id="IPR036388">
    <property type="entry name" value="WH-like_DNA-bd_sf"/>
</dbReference>
<evidence type="ECO:0000313" key="1">
    <source>
        <dbReference type="EMBL" id="GGZ68985.1"/>
    </source>
</evidence>
<evidence type="ECO:0000313" key="2">
    <source>
        <dbReference type="Proteomes" id="UP000643403"/>
    </source>
</evidence>
<name>A0ABQ3C6D2_9GAMM</name>